<protein>
    <submittedName>
        <fullName evidence="1">Unplaced genomic scaffold scaffold_113, whole genome shotgun sequence</fullName>
    </submittedName>
</protein>
<dbReference type="Proteomes" id="UP000054018">
    <property type="component" value="Unassembled WGS sequence"/>
</dbReference>
<reference evidence="2" key="2">
    <citation type="submission" date="2015-01" db="EMBL/GenBank/DDBJ databases">
        <title>Evolutionary Origins and Diversification of the Mycorrhizal Mutualists.</title>
        <authorList>
            <consortium name="DOE Joint Genome Institute"/>
            <consortium name="Mycorrhizal Genomics Consortium"/>
            <person name="Kohler A."/>
            <person name="Kuo A."/>
            <person name="Nagy L.G."/>
            <person name="Floudas D."/>
            <person name="Copeland A."/>
            <person name="Barry K.W."/>
            <person name="Cichocki N."/>
            <person name="Veneault-Fourrey C."/>
            <person name="LaButti K."/>
            <person name="Lindquist E.A."/>
            <person name="Lipzen A."/>
            <person name="Lundell T."/>
            <person name="Morin E."/>
            <person name="Murat C."/>
            <person name="Riley R."/>
            <person name="Ohm R."/>
            <person name="Sun H."/>
            <person name="Tunlid A."/>
            <person name="Henrissat B."/>
            <person name="Grigoriev I.V."/>
            <person name="Hibbett D.S."/>
            <person name="Martin F."/>
        </authorList>
    </citation>
    <scope>NUCLEOTIDE SEQUENCE [LARGE SCALE GENOMIC DNA]</scope>
    <source>
        <strain evidence="2">441</strain>
    </source>
</reference>
<evidence type="ECO:0000313" key="2">
    <source>
        <dbReference type="Proteomes" id="UP000054018"/>
    </source>
</evidence>
<gene>
    <name evidence="1" type="ORF">PISMIDRAFT_177023</name>
</gene>
<dbReference type="HOGENOM" id="CLU_2455570_0_0_1"/>
<dbReference type="EMBL" id="KN833797">
    <property type="protein sequence ID" value="KIK18748.1"/>
    <property type="molecule type" value="Genomic_DNA"/>
</dbReference>
<evidence type="ECO:0000313" key="1">
    <source>
        <dbReference type="EMBL" id="KIK18748.1"/>
    </source>
</evidence>
<proteinExistence type="predicted"/>
<keyword evidence="2" id="KW-1185">Reference proteome</keyword>
<accession>A0A0C9ZFJ0</accession>
<reference evidence="1 2" key="1">
    <citation type="submission" date="2014-04" db="EMBL/GenBank/DDBJ databases">
        <authorList>
            <consortium name="DOE Joint Genome Institute"/>
            <person name="Kuo A."/>
            <person name="Kohler A."/>
            <person name="Costa M.D."/>
            <person name="Nagy L.G."/>
            <person name="Floudas D."/>
            <person name="Copeland A."/>
            <person name="Barry K.W."/>
            <person name="Cichocki N."/>
            <person name="Veneault-Fourrey C."/>
            <person name="LaButti K."/>
            <person name="Lindquist E.A."/>
            <person name="Lipzen A."/>
            <person name="Lundell T."/>
            <person name="Morin E."/>
            <person name="Murat C."/>
            <person name="Sun H."/>
            <person name="Tunlid A."/>
            <person name="Henrissat B."/>
            <person name="Grigoriev I.V."/>
            <person name="Hibbett D.S."/>
            <person name="Martin F."/>
            <person name="Nordberg H.P."/>
            <person name="Cantor M.N."/>
            <person name="Hua S.X."/>
        </authorList>
    </citation>
    <scope>NUCLEOTIDE SEQUENCE [LARGE SCALE GENOMIC DNA]</scope>
    <source>
        <strain evidence="1 2">441</strain>
    </source>
</reference>
<name>A0A0C9ZFJ0_9AGAM</name>
<dbReference type="AlphaFoldDB" id="A0A0C9ZFJ0"/>
<organism evidence="1 2">
    <name type="scientific">Pisolithus microcarpus 441</name>
    <dbReference type="NCBI Taxonomy" id="765257"/>
    <lineage>
        <taxon>Eukaryota</taxon>
        <taxon>Fungi</taxon>
        <taxon>Dikarya</taxon>
        <taxon>Basidiomycota</taxon>
        <taxon>Agaricomycotina</taxon>
        <taxon>Agaricomycetes</taxon>
        <taxon>Agaricomycetidae</taxon>
        <taxon>Boletales</taxon>
        <taxon>Sclerodermatineae</taxon>
        <taxon>Pisolithaceae</taxon>
        <taxon>Pisolithus</taxon>
    </lineage>
</organism>
<sequence length="89" mass="10521">MYSVFFVYFNSWDRPPFRASVTPVKEEKKRFGPGWSIARTEVMNHDPLSQRLFTFRHHPQGSRPNPDDTTGQYLAATGEDRYKIRSILW</sequence>